<proteinExistence type="predicted"/>
<evidence type="ECO:0000313" key="3">
    <source>
        <dbReference type="Proteomes" id="UP000178348"/>
    </source>
</evidence>
<feature type="domain" description="Nucleotidyl transferase" evidence="1">
    <location>
        <begin position="11"/>
        <end position="240"/>
    </location>
</feature>
<dbReference type="AlphaFoldDB" id="A0A1G2CLK9"/>
<dbReference type="InterPro" id="IPR050486">
    <property type="entry name" value="Mannose-1P_guanyltransferase"/>
</dbReference>
<dbReference type="SUPFAM" id="SSF53448">
    <property type="entry name" value="Nucleotide-diphospho-sugar transferases"/>
    <property type="match status" value="1"/>
</dbReference>
<reference evidence="2 3" key="1">
    <citation type="journal article" date="2016" name="Nat. Commun.">
        <title>Thousands of microbial genomes shed light on interconnected biogeochemical processes in an aquifer system.</title>
        <authorList>
            <person name="Anantharaman K."/>
            <person name="Brown C.T."/>
            <person name="Hug L.A."/>
            <person name="Sharon I."/>
            <person name="Castelle C.J."/>
            <person name="Probst A.J."/>
            <person name="Thomas B.C."/>
            <person name="Singh A."/>
            <person name="Wilkins M.J."/>
            <person name="Karaoz U."/>
            <person name="Brodie E.L."/>
            <person name="Williams K.H."/>
            <person name="Hubbard S.S."/>
            <person name="Banfield J.F."/>
        </authorList>
    </citation>
    <scope>NUCLEOTIDE SEQUENCE [LARGE SCALE GENOMIC DNA]</scope>
</reference>
<dbReference type="PANTHER" id="PTHR22572">
    <property type="entry name" value="SUGAR-1-PHOSPHATE GUANYL TRANSFERASE"/>
    <property type="match status" value="1"/>
</dbReference>
<gene>
    <name evidence="2" type="ORF">A2946_01985</name>
</gene>
<accession>A0A1G2CLK9</accession>
<dbReference type="Gene3D" id="3.90.550.10">
    <property type="entry name" value="Spore Coat Polysaccharide Biosynthesis Protein SpsA, Chain A"/>
    <property type="match status" value="1"/>
</dbReference>
<dbReference type="Pfam" id="PF00483">
    <property type="entry name" value="NTP_transferase"/>
    <property type="match status" value="1"/>
</dbReference>
<evidence type="ECO:0000313" key="2">
    <source>
        <dbReference type="EMBL" id="OGZ01620.1"/>
    </source>
</evidence>
<protein>
    <recommendedName>
        <fullName evidence="1">Nucleotidyl transferase domain-containing protein</fullName>
    </recommendedName>
</protein>
<dbReference type="InterPro" id="IPR005835">
    <property type="entry name" value="NTP_transferase_dom"/>
</dbReference>
<dbReference type="Proteomes" id="UP000178348">
    <property type="component" value="Unassembled WGS sequence"/>
</dbReference>
<dbReference type="EMBL" id="MHLB01000034">
    <property type="protein sequence ID" value="OGZ01620.1"/>
    <property type="molecule type" value="Genomic_DNA"/>
</dbReference>
<dbReference type="CDD" id="cd04181">
    <property type="entry name" value="NTP_transferase"/>
    <property type="match status" value="1"/>
</dbReference>
<comment type="caution">
    <text evidence="2">The sequence shown here is derived from an EMBL/GenBank/DDBJ whole genome shotgun (WGS) entry which is preliminary data.</text>
</comment>
<organism evidence="2 3">
    <name type="scientific">Candidatus Liptonbacteria bacterium RIFCSPLOWO2_01_FULL_53_13</name>
    <dbReference type="NCBI Taxonomy" id="1798651"/>
    <lineage>
        <taxon>Bacteria</taxon>
        <taxon>Candidatus Liptoniibacteriota</taxon>
    </lineage>
</organism>
<dbReference type="InterPro" id="IPR029044">
    <property type="entry name" value="Nucleotide-diphossugar_trans"/>
</dbReference>
<name>A0A1G2CLK9_9BACT</name>
<sequence>MQEHTSPITQAVILSAGLGTRLRSVVKDAPKVMAPFEGKPLLEHHLLRFKKHGIADFFVNLHYLPDAITSYFGDGSKWGVKITYALETPDILGTAGGVKNFDGKLRDNFFVIYGDMFSLIDYAKMAEEFSKRAGHIGMVLIGPTDHPHDSDLIEVDKEMRFTRMWQKPHPDNLPTDLSLLACYVFNERILSYIPRKQYYEIDHQLLPDVIAKKETVSGYLSDDYIMDIGTPERYANVQAYVKNLAEKN</sequence>
<evidence type="ECO:0000259" key="1">
    <source>
        <dbReference type="Pfam" id="PF00483"/>
    </source>
</evidence>